<keyword evidence="3 10" id="KW-1134">Transmembrane beta strand</keyword>
<dbReference type="GO" id="GO:0015889">
    <property type="term" value="P:cobalamin transport"/>
    <property type="evidence" value="ECO:0007669"/>
    <property type="project" value="TreeGrafter"/>
</dbReference>
<evidence type="ECO:0000256" key="1">
    <source>
        <dbReference type="ARBA" id="ARBA00004571"/>
    </source>
</evidence>
<feature type="chain" id="PRO_5043481854" evidence="12">
    <location>
        <begin position="20"/>
        <end position="603"/>
    </location>
</feature>
<dbReference type="EMBL" id="CP157743">
    <property type="protein sequence ID" value="XBS20969.1"/>
    <property type="molecule type" value="Genomic_DNA"/>
</dbReference>
<evidence type="ECO:0000256" key="5">
    <source>
        <dbReference type="ARBA" id="ARBA00022729"/>
    </source>
</evidence>
<evidence type="ECO:0000259" key="14">
    <source>
        <dbReference type="Pfam" id="PF07715"/>
    </source>
</evidence>
<dbReference type="Pfam" id="PF07715">
    <property type="entry name" value="Plug"/>
    <property type="match status" value="1"/>
</dbReference>
<dbReference type="KEGG" id="mech:Q9L42_002270"/>
<dbReference type="GO" id="GO:0009279">
    <property type="term" value="C:cell outer membrane"/>
    <property type="evidence" value="ECO:0007669"/>
    <property type="project" value="UniProtKB-SubCell"/>
</dbReference>
<dbReference type="InterPro" id="IPR012910">
    <property type="entry name" value="Plug_dom"/>
</dbReference>
<dbReference type="AlphaFoldDB" id="A0AAU7NVJ4"/>
<dbReference type="PANTHER" id="PTHR30069">
    <property type="entry name" value="TONB-DEPENDENT OUTER MEMBRANE RECEPTOR"/>
    <property type="match status" value="1"/>
</dbReference>
<evidence type="ECO:0000256" key="3">
    <source>
        <dbReference type="ARBA" id="ARBA00022452"/>
    </source>
</evidence>
<dbReference type="Gene3D" id="2.170.130.10">
    <property type="entry name" value="TonB-dependent receptor, plug domain"/>
    <property type="match status" value="1"/>
</dbReference>
<evidence type="ECO:0000256" key="8">
    <source>
        <dbReference type="ARBA" id="ARBA00023136"/>
    </source>
</evidence>
<keyword evidence="7 11" id="KW-0798">TonB box</keyword>
<evidence type="ECO:0000256" key="11">
    <source>
        <dbReference type="RuleBase" id="RU003357"/>
    </source>
</evidence>
<dbReference type="Gene3D" id="2.40.170.20">
    <property type="entry name" value="TonB-dependent receptor, beta-barrel domain"/>
    <property type="match status" value="1"/>
</dbReference>
<protein>
    <submittedName>
        <fullName evidence="15">TonB-dependent receptor</fullName>
    </submittedName>
</protein>
<reference evidence="15 16" key="1">
    <citation type="journal article" date="2024" name="Microbiology">
        <title>Methylomarinum rosea sp. nov., a novel halophilic methanotrophic bacterium from the hypersaline Lake Elton.</title>
        <authorList>
            <person name="Suleimanov R.Z."/>
            <person name="Oshkin I.Y."/>
            <person name="Danilova O.V."/>
            <person name="Suzina N.E."/>
            <person name="Dedysh S.N."/>
        </authorList>
    </citation>
    <scope>NUCLEOTIDE SEQUENCE [LARGE SCALE GENOMIC DNA]</scope>
    <source>
        <strain evidence="15 16">Ch1-1</strain>
    </source>
</reference>
<evidence type="ECO:0000313" key="15">
    <source>
        <dbReference type="EMBL" id="XBS20969.1"/>
    </source>
</evidence>
<evidence type="ECO:0000256" key="2">
    <source>
        <dbReference type="ARBA" id="ARBA00022448"/>
    </source>
</evidence>
<evidence type="ECO:0000256" key="10">
    <source>
        <dbReference type="PROSITE-ProRule" id="PRU01360"/>
    </source>
</evidence>
<dbReference type="CDD" id="cd01347">
    <property type="entry name" value="ligand_gated_channel"/>
    <property type="match status" value="1"/>
</dbReference>
<feature type="domain" description="TonB-dependent receptor plug" evidence="14">
    <location>
        <begin position="41"/>
        <end position="145"/>
    </location>
</feature>
<dbReference type="SUPFAM" id="SSF56935">
    <property type="entry name" value="Porins"/>
    <property type="match status" value="1"/>
</dbReference>
<keyword evidence="5 12" id="KW-0732">Signal</keyword>
<feature type="domain" description="TonB-dependent receptor-like beta-barrel" evidence="13">
    <location>
        <begin position="218"/>
        <end position="577"/>
    </location>
</feature>
<evidence type="ECO:0000256" key="6">
    <source>
        <dbReference type="ARBA" id="ARBA00023065"/>
    </source>
</evidence>
<keyword evidence="9 10" id="KW-0998">Cell outer membrane</keyword>
<evidence type="ECO:0000256" key="7">
    <source>
        <dbReference type="ARBA" id="ARBA00023077"/>
    </source>
</evidence>
<comment type="similarity">
    <text evidence="10 11">Belongs to the TonB-dependent receptor family.</text>
</comment>
<dbReference type="PROSITE" id="PS52016">
    <property type="entry name" value="TONB_DEPENDENT_REC_3"/>
    <property type="match status" value="1"/>
</dbReference>
<evidence type="ECO:0000256" key="9">
    <source>
        <dbReference type="ARBA" id="ARBA00023237"/>
    </source>
</evidence>
<evidence type="ECO:0000313" key="16">
    <source>
        <dbReference type="Proteomes" id="UP001225378"/>
    </source>
</evidence>
<dbReference type="Pfam" id="PF00593">
    <property type="entry name" value="TonB_dep_Rec_b-barrel"/>
    <property type="match status" value="1"/>
</dbReference>
<evidence type="ECO:0000256" key="12">
    <source>
        <dbReference type="SAM" id="SignalP"/>
    </source>
</evidence>
<dbReference type="InterPro" id="IPR037066">
    <property type="entry name" value="Plug_dom_sf"/>
</dbReference>
<gene>
    <name evidence="15" type="ORF">Q9L42_002270</name>
</gene>
<evidence type="ECO:0000256" key="4">
    <source>
        <dbReference type="ARBA" id="ARBA00022692"/>
    </source>
</evidence>
<keyword evidence="4 10" id="KW-0812">Transmembrane</keyword>
<name>A0AAU7NVJ4_9GAMM</name>
<dbReference type="GO" id="GO:0016740">
    <property type="term" value="F:transferase activity"/>
    <property type="evidence" value="ECO:0007669"/>
    <property type="project" value="UniProtKB-KW"/>
</dbReference>
<organism evidence="15 16">
    <name type="scientific">Methylomarinum roseum</name>
    <dbReference type="NCBI Taxonomy" id="3067653"/>
    <lineage>
        <taxon>Bacteria</taxon>
        <taxon>Pseudomonadati</taxon>
        <taxon>Pseudomonadota</taxon>
        <taxon>Gammaproteobacteria</taxon>
        <taxon>Methylococcales</taxon>
        <taxon>Methylococcaceae</taxon>
        <taxon>Methylomarinum</taxon>
    </lineage>
</organism>
<keyword evidence="8 10" id="KW-0472">Membrane</keyword>
<sequence length="603" mass="67717">MHKFVYSSLLLAGLNPATADESVNLPNYVVTATRTDTPVNQLSAATVTYTRADIEQYQVNSLPELLQRATGIDMVQNGGMGKNTSIFMRGTNSDHVLVLIDGIKVGSVTTGTTPFQYLPIDQIERVEIIRGPHSSLYGSEAIGGVIQIFTRQGKQQEKPNITLDAGGGNYATLETSGSISGKWRNAWYSLSASHINTQGFDARKPTTGFFAIDHPDDDGYYNTGLNAKLGYRFDNNAEVEAFYMRSEGRTDFDGTPDKTEFVNQLVGLSGALDITDIWHATFRLGQSRDDNDNFAPDGSFYSHFDSTRWNASWLNELQLAEDHQLIIGADYRFDEVDSSTHFTETERYDAGVFAELHSRLFDRHYLNASVRWDENEAFGDYVTGSFGWRFNWNHGLSAFASFGNAFKAPTFNELFWPDTGFGGGNPNLQPEESTTFEVGLAGNHDWLTWEVRAYHTNIDNLIASWPPQNIDKAQIDGIETDIGAEIFGWHNKVGFQLLSPKDRITNKRLPRRAEKILNYDLSRSFDALDVGATILARGDSFDDTRNNTKIHGFVTVALRAAYHFNQNWRVSAKLNNLLDKQYQLTDTYNTADRNFFVSIHYNN</sequence>
<accession>A0AAU7NVJ4</accession>
<evidence type="ECO:0000259" key="13">
    <source>
        <dbReference type="Pfam" id="PF00593"/>
    </source>
</evidence>
<dbReference type="Proteomes" id="UP001225378">
    <property type="component" value="Chromosome"/>
</dbReference>
<proteinExistence type="inferred from homology"/>
<dbReference type="InterPro" id="IPR036942">
    <property type="entry name" value="Beta-barrel_TonB_sf"/>
</dbReference>
<dbReference type="GO" id="GO:0006811">
    <property type="term" value="P:monoatomic ion transport"/>
    <property type="evidence" value="ECO:0007669"/>
    <property type="project" value="UniProtKB-KW"/>
</dbReference>
<dbReference type="RefSeq" id="WP_305910048.1">
    <property type="nucleotide sequence ID" value="NZ_CP157743.1"/>
</dbReference>
<feature type="signal peptide" evidence="12">
    <location>
        <begin position="1"/>
        <end position="19"/>
    </location>
</feature>
<dbReference type="InterPro" id="IPR039426">
    <property type="entry name" value="TonB-dep_rcpt-like"/>
</dbReference>
<comment type="subcellular location">
    <subcellularLocation>
        <location evidence="1 10">Cell outer membrane</location>
        <topology evidence="1 10">Multi-pass membrane protein</topology>
    </subcellularLocation>
</comment>
<dbReference type="PANTHER" id="PTHR30069:SF53">
    <property type="entry name" value="COLICIN I RECEPTOR-RELATED"/>
    <property type="match status" value="1"/>
</dbReference>
<dbReference type="InterPro" id="IPR000531">
    <property type="entry name" value="Beta-barrel_TonB"/>
</dbReference>
<keyword evidence="6" id="KW-0406">Ion transport</keyword>
<keyword evidence="16" id="KW-1185">Reference proteome</keyword>
<keyword evidence="2 10" id="KW-0813">Transport</keyword>
<keyword evidence="15" id="KW-0675">Receptor</keyword>